<organism evidence="1 2">
    <name type="scientific">Datura stramonium</name>
    <name type="common">Jimsonweed</name>
    <name type="synonym">Common thornapple</name>
    <dbReference type="NCBI Taxonomy" id="4076"/>
    <lineage>
        <taxon>Eukaryota</taxon>
        <taxon>Viridiplantae</taxon>
        <taxon>Streptophyta</taxon>
        <taxon>Embryophyta</taxon>
        <taxon>Tracheophyta</taxon>
        <taxon>Spermatophyta</taxon>
        <taxon>Magnoliopsida</taxon>
        <taxon>eudicotyledons</taxon>
        <taxon>Gunneridae</taxon>
        <taxon>Pentapetalae</taxon>
        <taxon>asterids</taxon>
        <taxon>lamiids</taxon>
        <taxon>Solanales</taxon>
        <taxon>Solanaceae</taxon>
        <taxon>Solanoideae</taxon>
        <taxon>Datureae</taxon>
        <taxon>Datura</taxon>
    </lineage>
</organism>
<dbReference type="Proteomes" id="UP000823775">
    <property type="component" value="Unassembled WGS sequence"/>
</dbReference>
<accession>A0ABS8RN86</accession>
<evidence type="ECO:0000313" key="2">
    <source>
        <dbReference type="Proteomes" id="UP000823775"/>
    </source>
</evidence>
<reference evidence="1 2" key="1">
    <citation type="journal article" date="2021" name="BMC Genomics">
        <title>Datura genome reveals duplications of psychoactive alkaloid biosynthetic genes and high mutation rate following tissue culture.</title>
        <authorList>
            <person name="Rajewski A."/>
            <person name="Carter-House D."/>
            <person name="Stajich J."/>
            <person name="Litt A."/>
        </authorList>
    </citation>
    <scope>NUCLEOTIDE SEQUENCE [LARGE SCALE GENOMIC DNA]</scope>
    <source>
        <strain evidence="1">AR-01</strain>
    </source>
</reference>
<proteinExistence type="predicted"/>
<protein>
    <submittedName>
        <fullName evidence="1">Uncharacterized protein</fullName>
    </submittedName>
</protein>
<comment type="caution">
    <text evidence="1">The sequence shown here is derived from an EMBL/GenBank/DDBJ whole genome shotgun (WGS) entry which is preliminary data.</text>
</comment>
<gene>
    <name evidence="1" type="ORF">HAX54_033521</name>
</gene>
<keyword evidence="2" id="KW-1185">Reference proteome</keyword>
<evidence type="ECO:0000313" key="1">
    <source>
        <dbReference type="EMBL" id="MCD7447731.1"/>
    </source>
</evidence>
<dbReference type="EMBL" id="JACEIK010000043">
    <property type="protein sequence ID" value="MCD7447731.1"/>
    <property type="molecule type" value="Genomic_DNA"/>
</dbReference>
<name>A0ABS8RN86_DATST</name>
<sequence length="226" mass="25856">MKQPPTKSLRTGLAIETHSGEYRTDRRGRGFENRVPVIESLKEEFRMSLKKGLKGVVCPHRSETEGTYTLKRVEFLKICLTTVKLSTTPNPISKRFRMSDITKYDKIRDSNEYILEFATIVKENDLTKDEIESILVKKFGEILSGGTLMWYSSLLEISIDAFIIVADSFAKAHVGVRKVMGRMTDIFKTNQCMEIKFEINEELILALSVHHKIELKSARLELSIHG</sequence>